<evidence type="ECO:0000313" key="4">
    <source>
        <dbReference type="Proteomes" id="UP000019849"/>
    </source>
</evidence>
<dbReference type="Pfam" id="PF02120">
    <property type="entry name" value="Flg_hook"/>
    <property type="match status" value="1"/>
</dbReference>
<comment type="caution">
    <text evidence="3">The sequence shown here is derived from an EMBL/GenBank/DDBJ whole genome shotgun (WGS) entry which is preliminary data.</text>
</comment>
<feature type="region of interest" description="Disordered" evidence="1">
    <location>
        <begin position="71"/>
        <end position="97"/>
    </location>
</feature>
<dbReference type="InterPro" id="IPR038610">
    <property type="entry name" value="FliK-like_C_sf"/>
</dbReference>
<dbReference type="HOGENOM" id="CLU_726927_0_0_5"/>
<dbReference type="eggNOG" id="COG3144">
    <property type="taxonomic scope" value="Bacteria"/>
</dbReference>
<dbReference type="InterPro" id="IPR021136">
    <property type="entry name" value="Flagellar_hook_control-like_C"/>
</dbReference>
<dbReference type="STRING" id="69279.BG36_20465"/>
<evidence type="ECO:0000259" key="2">
    <source>
        <dbReference type="Pfam" id="PF02120"/>
    </source>
</evidence>
<evidence type="ECO:0000256" key="1">
    <source>
        <dbReference type="SAM" id="MobiDB-lite"/>
    </source>
</evidence>
<dbReference type="EMBL" id="JENY01000006">
    <property type="protein sequence ID" value="EXL09701.1"/>
    <property type="molecule type" value="Genomic_DNA"/>
</dbReference>
<name>A0A011UTV9_9HYPH</name>
<organism evidence="3 4">
    <name type="scientific">Aquamicrobium defluvii</name>
    <dbReference type="NCBI Taxonomy" id="69279"/>
    <lineage>
        <taxon>Bacteria</taxon>
        <taxon>Pseudomonadati</taxon>
        <taxon>Pseudomonadota</taxon>
        <taxon>Alphaproteobacteria</taxon>
        <taxon>Hyphomicrobiales</taxon>
        <taxon>Phyllobacteriaceae</taxon>
        <taxon>Aquamicrobium</taxon>
    </lineage>
</organism>
<dbReference type="PATRIC" id="fig|69279.3.peg.1031"/>
<feature type="compositionally biased region" description="Gly residues" evidence="1">
    <location>
        <begin position="338"/>
        <end position="347"/>
    </location>
</feature>
<feature type="region of interest" description="Disordered" evidence="1">
    <location>
        <begin position="1"/>
        <end position="30"/>
    </location>
</feature>
<reference evidence="3 4" key="1">
    <citation type="submission" date="2014-02" db="EMBL/GenBank/DDBJ databases">
        <title>Aquamicrobium defluvii Genome sequencing.</title>
        <authorList>
            <person name="Wang X."/>
        </authorList>
    </citation>
    <scope>NUCLEOTIDE SEQUENCE [LARGE SCALE GENOMIC DNA]</scope>
    <source>
        <strain evidence="3 4">W13Z1</strain>
    </source>
</reference>
<feature type="region of interest" description="Disordered" evidence="1">
    <location>
        <begin position="313"/>
        <end position="380"/>
    </location>
</feature>
<feature type="region of interest" description="Disordered" evidence="1">
    <location>
        <begin position="134"/>
        <end position="187"/>
    </location>
</feature>
<gene>
    <name evidence="3" type="ORF">BG36_20465</name>
</gene>
<feature type="compositionally biased region" description="Polar residues" evidence="1">
    <location>
        <begin position="353"/>
        <end position="365"/>
    </location>
</feature>
<sequence>MADFSNILDDKSDGQTEAGLAAGGKDAFHMHPIRQPGNMIARIGLDEGGGERIEGEAPLQAHHIAMQPLLKEGTPSPLNLPPTAAASTGEQEAASLPEGHGIQHGPASMIFPSSARPAESAALGVAKSDTIATGAVGWQANRDAGPDRPAGAETSSDPAAPEKAASATEVAELSFPQPRAQQGRDEPTPRISVVAMQSFAAPANTGLDLTVSSVVEALAGDEGLKQTAIAASSHGAGLHRIAGPAHSLRIELHPAELGMISARLLLAGDQLSVEIRPDTQEGWQRLSSDSETIARAMRDLGFEISRVTVLPPSATATPASRTDAGALAGRDGPALDAGGSGHEGGSQGERHASGNNAQENRQPLRSSPSASANSGGGLYI</sequence>
<protein>
    <recommendedName>
        <fullName evidence="2">Flagellar hook-length control protein-like C-terminal domain-containing protein</fullName>
    </recommendedName>
</protein>
<proteinExistence type="predicted"/>
<evidence type="ECO:0000313" key="3">
    <source>
        <dbReference type="EMBL" id="EXL09701.1"/>
    </source>
</evidence>
<accession>A0A011UTV9</accession>
<dbReference type="Proteomes" id="UP000019849">
    <property type="component" value="Unassembled WGS sequence"/>
</dbReference>
<dbReference type="Gene3D" id="3.30.750.140">
    <property type="match status" value="1"/>
</dbReference>
<feature type="domain" description="Flagellar hook-length control protein-like C-terminal" evidence="2">
    <location>
        <begin position="242"/>
        <end position="309"/>
    </location>
</feature>
<dbReference type="AlphaFoldDB" id="A0A011UTV9"/>